<proteinExistence type="predicted"/>
<dbReference type="EMBL" id="CAVNYO010000108">
    <property type="protein sequence ID" value="CAK5266174.1"/>
    <property type="molecule type" value="Genomic_DNA"/>
</dbReference>
<comment type="caution">
    <text evidence="1">The sequence shown here is derived from an EMBL/GenBank/DDBJ whole genome shotgun (WGS) entry which is preliminary data.</text>
</comment>
<gene>
    <name evidence="1" type="ORF">MYCIT1_LOCUS7764</name>
</gene>
<name>A0AAD2GY05_9AGAR</name>
<sequence>RTSTLSKFYGSIDIKTEFQPRRREGVYARDVLDAVSASRKNGNIDIEMSSTRADGGCLRTGRGRCSDCEYGNKKHLNSTLEEGKVFTHEMSSMQ</sequence>
<evidence type="ECO:0000313" key="1">
    <source>
        <dbReference type="EMBL" id="CAK5266174.1"/>
    </source>
</evidence>
<organism evidence="1 2">
    <name type="scientific">Mycena citricolor</name>
    <dbReference type="NCBI Taxonomy" id="2018698"/>
    <lineage>
        <taxon>Eukaryota</taxon>
        <taxon>Fungi</taxon>
        <taxon>Dikarya</taxon>
        <taxon>Basidiomycota</taxon>
        <taxon>Agaricomycotina</taxon>
        <taxon>Agaricomycetes</taxon>
        <taxon>Agaricomycetidae</taxon>
        <taxon>Agaricales</taxon>
        <taxon>Marasmiineae</taxon>
        <taxon>Mycenaceae</taxon>
        <taxon>Mycena</taxon>
    </lineage>
</organism>
<evidence type="ECO:0000313" key="2">
    <source>
        <dbReference type="Proteomes" id="UP001295794"/>
    </source>
</evidence>
<dbReference type="Proteomes" id="UP001295794">
    <property type="component" value="Unassembled WGS sequence"/>
</dbReference>
<accession>A0AAD2GY05</accession>
<feature type="non-terminal residue" evidence="1">
    <location>
        <position position="1"/>
    </location>
</feature>
<protein>
    <submittedName>
        <fullName evidence="1">Uncharacterized protein</fullName>
    </submittedName>
</protein>
<reference evidence="1" key="1">
    <citation type="submission" date="2023-11" db="EMBL/GenBank/DDBJ databases">
        <authorList>
            <person name="De Vega J J."/>
            <person name="De Vega J J."/>
        </authorList>
    </citation>
    <scope>NUCLEOTIDE SEQUENCE</scope>
</reference>
<keyword evidence="2" id="KW-1185">Reference proteome</keyword>
<dbReference type="AlphaFoldDB" id="A0AAD2GY05"/>